<evidence type="ECO:0000256" key="14">
    <source>
        <dbReference type="RuleBase" id="RU003615"/>
    </source>
</evidence>
<dbReference type="SMART" id="SM00632">
    <property type="entry name" value="Aamy_C"/>
    <property type="match status" value="1"/>
</dbReference>
<feature type="region of interest" description="Disordered" evidence="15">
    <location>
        <begin position="787"/>
        <end position="814"/>
    </location>
</feature>
<evidence type="ECO:0000256" key="13">
    <source>
        <dbReference type="ARBA" id="ARBA00030238"/>
    </source>
</evidence>
<evidence type="ECO:0000313" key="21">
    <source>
        <dbReference type="Proteomes" id="UP000469943"/>
    </source>
</evidence>
<dbReference type="CDD" id="cd10315">
    <property type="entry name" value="CBM41_pullulanase"/>
    <property type="match status" value="1"/>
</dbReference>
<dbReference type="Gene3D" id="2.60.40.10">
    <property type="entry name" value="Immunoglobulins"/>
    <property type="match status" value="1"/>
</dbReference>
<dbReference type="OrthoDB" id="9763188at2"/>
<comment type="catalytic activity">
    <reaction evidence="1">
        <text>Endohydrolysis of (1-&gt;4)-alpha-D-glucosidic linkages in polysaccharides containing three or more (1-&gt;4)-alpha-linked D-glucose units.</text>
        <dbReference type="EC" id="3.2.1.1"/>
    </reaction>
</comment>
<keyword evidence="7" id="KW-0479">Metal-binding</keyword>
<evidence type="ECO:0000256" key="10">
    <source>
        <dbReference type="ARBA" id="ARBA00022837"/>
    </source>
</evidence>
<keyword evidence="22" id="KW-1185">Reference proteome</keyword>
<gene>
    <name evidence="19" type="ORF">DSM100688_1647</name>
    <name evidence="20" type="ORF">GFD24_09575</name>
</gene>
<evidence type="ECO:0000256" key="5">
    <source>
        <dbReference type="ARBA" id="ARBA00012595"/>
    </source>
</evidence>
<dbReference type="Gene3D" id="2.60.40.1180">
    <property type="entry name" value="Golgi alpha-mannosidase II"/>
    <property type="match status" value="1"/>
</dbReference>
<dbReference type="GO" id="GO:0030246">
    <property type="term" value="F:carbohydrate binding"/>
    <property type="evidence" value="ECO:0007669"/>
    <property type="project" value="InterPro"/>
</dbReference>
<keyword evidence="8 16" id="KW-0732">Signal</keyword>
<protein>
    <recommendedName>
        <fullName evidence="6">Alpha-amylase</fullName>
        <ecNumber evidence="5">3.2.1.1</ecNumber>
    </recommendedName>
    <alternativeName>
        <fullName evidence="13">1,4-alpha-D-glucan glucanohydrolase</fullName>
    </alternativeName>
</protein>
<evidence type="ECO:0000313" key="22">
    <source>
        <dbReference type="Proteomes" id="UP000482084"/>
    </source>
</evidence>
<dbReference type="EMBL" id="WHZX01000008">
    <property type="protein sequence ID" value="NEG72443.1"/>
    <property type="molecule type" value="Genomic_DNA"/>
</dbReference>
<dbReference type="SUPFAM" id="SSF49452">
    <property type="entry name" value="Starch-binding domain-like"/>
    <property type="match status" value="1"/>
</dbReference>
<evidence type="ECO:0000256" key="2">
    <source>
        <dbReference type="ARBA" id="ARBA00001913"/>
    </source>
</evidence>
<evidence type="ECO:0000313" key="19">
    <source>
        <dbReference type="EMBL" id="KAB8287288.1"/>
    </source>
</evidence>
<dbReference type="InterPro" id="IPR005323">
    <property type="entry name" value="CBM41_pullulanase"/>
</dbReference>
<dbReference type="NCBIfam" id="TIGR02543">
    <property type="entry name" value="List_Bact_rpt"/>
    <property type="match status" value="4"/>
</dbReference>
<dbReference type="EMBL" id="WBSM01000009">
    <property type="protein sequence ID" value="KAB8287288.1"/>
    <property type="molecule type" value="Genomic_DNA"/>
</dbReference>
<dbReference type="GO" id="GO:0046872">
    <property type="term" value="F:metal ion binding"/>
    <property type="evidence" value="ECO:0007669"/>
    <property type="project" value="UniProtKB-KW"/>
</dbReference>
<reference evidence="19 22" key="2">
    <citation type="submission" date="2019-10" db="EMBL/GenBank/DDBJ databases">
        <title>Characterization of the phylogenetic diversity of two novel species belonging to the genus Bifidobacterium: Bifidobacterium cebidarum sp. nov. and Bifidobacterium leontopitheci sp. nov.</title>
        <authorList>
            <person name="Lugli G.A."/>
            <person name="Duranti S."/>
            <person name="Milani C."/>
            <person name="Turroni F."/>
            <person name="Ventura M."/>
        </authorList>
    </citation>
    <scope>NUCLEOTIDE SEQUENCE [LARGE SCALE GENOMIC DNA]</scope>
    <source>
        <strain evidence="19 22">DSM 100688</strain>
    </source>
</reference>
<dbReference type="Proteomes" id="UP000469943">
    <property type="component" value="Unassembled WGS sequence"/>
</dbReference>
<dbReference type="InterPro" id="IPR006046">
    <property type="entry name" value="Alpha_amylase"/>
</dbReference>
<feature type="domain" description="Glycosyl hydrolase family 13 catalytic" evidence="18">
    <location>
        <begin position="53"/>
        <end position="446"/>
    </location>
</feature>
<dbReference type="InterPro" id="IPR013784">
    <property type="entry name" value="Carb-bd-like_fold"/>
</dbReference>
<keyword evidence="11" id="KW-0119">Carbohydrate metabolism</keyword>
<dbReference type="SUPFAM" id="SSF51445">
    <property type="entry name" value="(Trans)glycosidases"/>
    <property type="match status" value="1"/>
</dbReference>
<evidence type="ECO:0000256" key="11">
    <source>
        <dbReference type="ARBA" id="ARBA00023277"/>
    </source>
</evidence>
<evidence type="ECO:0000256" key="8">
    <source>
        <dbReference type="ARBA" id="ARBA00022729"/>
    </source>
</evidence>
<evidence type="ECO:0000313" key="20">
    <source>
        <dbReference type="EMBL" id="NEG72443.1"/>
    </source>
</evidence>
<evidence type="ECO:0000259" key="18">
    <source>
        <dbReference type="SMART" id="SM00642"/>
    </source>
</evidence>
<dbReference type="Pfam" id="PF02806">
    <property type="entry name" value="Alpha-amylase_C"/>
    <property type="match status" value="1"/>
</dbReference>
<dbReference type="SMART" id="SM00642">
    <property type="entry name" value="Aamy"/>
    <property type="match status" value="1"/>
</dbReference>
<dbReference type="SUPFAM" id="SSF51011">
    <property type="entry name" value="Glycosyl hydrolase domain"/>
    <property type="match status" value="1"/>
</dbReference>
<sequence length="1434" mass="155538">MIERVRKMAAALIGVAMAISGAAATSVAAAADETNKTATTQTTAATKALNNSDVTIIAFQQSWNTIAKECTSTYGPEGVGYVQISPPEESVQGTEWWTVYQPISYSLNSRFGTEDDLKNMITTCNAAGVQIIADVVLNHTSGHDVSWVEDQLGVAGTKYNGTYGRYPGIGIYQYEESGNNHQYGLASGDFHACRDNIADYTDVKEVQECRLLTMWDINTGSERVQNIQAEYLAKLWELGVRGFRIDSAKHISTNDLAGIKAKLATKIGVATSAIPFQQEVIYHQGEAEELAPKNYISNGDVTEFSYSYQLRQYFNGDISNLKNISNGLLPSDKATVFVSNWDTARGSETLTVNSGSRYELATAFMLAYDYGKPKVMSDYYFASDNSDAGPNGTTDTRTPDVDFDAVCKASSGGTSTAVAASVTDRQQGDWLCEQRWASVRGMIGFHNAVSGTKVGNWQNNGTNNIGFARVDGDGNAVGFMAINNTLKEHKETYDTGLPDGEYCDVYSSGDTCNKVTVKDGKLTVTIGKRSAVAIYKTAPKPNDWKGYSTTDSGYDDQVDTGRIGDTTSTIYYRNTGNWSNVYIQYAVGDTLLNGEPVKMDPATASVDGCATDGWYAITLPKGVNTQRIRYRFTDGNGNWDYHSGTSTDAANGTPYENAVGTAITAIDNHDETIGVPFTCAVSAKTTFTVHFADATAAQQNASGVVVWGDGLNETYYPFDKTEDSDGKRMTAEIDGDHTTLQYRIVASKATKDKPVDGTMQSYSASVIDKTDGNVVSKVRGSIEAWVDGSDGKDYDSSNEARHPASVPQPNDVKNPKKLTITVHYMRADANYQEYDLDSDSWKGWDLWTWSGEQTGSPVQFTSHDDYGMIATYTLTQNDKGNRRPEYILRMGGDSWSGKDPDNNDHLIPESAITVPAGQVENGTAEIWLISGDPTIYTHRPAVSGVTFKTMFDWNVSPQAVPYGGTVAELDPRQVPQRPGYAFLGWSTNTNGPVNFTLGVNGTPVTKRLKLWAQYAKANTITFDSQGGSAVAMQTVQDGQKTVEPTAPTRDGYTFRGWSTTKDGTNADFVFGQELDGDLTLYAVWTINQYTVTFDSQGGSAVAPATVDHGNSVDAPAAPTKSGMDFVGWVTDDGKGNPTDTPYNFDAPVNGDLTLHAKWVTAGTKVHLVTFHRNDATDASGDTAEPVTIYVEDGKAVAEPSGESTRDGYRFAGWTTDKGGVTPYDFSKPVAGNLDLYVHWVKTWTVSFDLNYDGATGIDAQTVDDSNAGTTGHDAVEPAEPSRDKYRFMGWYADKALTAEFEFGKTPVTGDITLYAKWEKAGTVWTIKFDLNGGTAADSSDSAFAAQRVYDGEKLIKPTKNPASWTDDKGVTYTFQGWTTVRNDALAGAGADGSFTGGSAFGFAWNKETNRYESLIPIDRNGTLYALWAKNTTTK</sequence>
<feature type="compositionally biased region" description="Basic and acidic residues" evidence="15">
    <location>
        <begin position="789"/>
        <end position="802"/>
    </location>
</feature>
<dbReference type="InterPro" id="IPR031319">
    <property type="entry name" value="A-amylase_C"/>
</dbReference>
<dbReference type="Pfam" id="PF03714">
    <property type="entry name" value="PUD"/>
    <property type="match status" value="1"/>
</dbReference>
<dbReference type="InterPro" id="IPR017853">
    <property type="entry name" value="GH"/>
</dbReference>
<dbReference type="GO" id="GO:0005975">
    <property type="term" value="P:carbohydrate metabolic process"/>
    <property type="evidence" value="ECO:0007669"/>
    <property type="project" value="InterPro"/>
</dbReference>
<feature type="domain" description="Alpha-amylase C-terminal" evidence="17">
    <location>
        <begin position="455"/>
        <end position="539"/>
    </location>
</feature>
<feature type="chain" id="PRO_5036182220" description="Alpha-amylase" evidence="16">
    <location>
        <begin position="31"/>
        <end position="1434"/>
    </location>
</feature>
<feature type="signal peptide" evidence="16">
    <location>
        <begin position="1"/>
        <end position="30"/>
    </location>
</feature>
<evidence type="ECO:0000256" key="3">
    <source>
        <dbReference type="ARBA" id="ARBA00004196"/>
    </source>
</evidence>
<dbReference type="PRINTS" id="PR00110">
    <property type="entry name" value="ALPHAAMYLASE"/>
</dbReference>
<evidence type="ECO:0000256" key="12">
    <source>
        <dbReference type="ARBA" id="ARBA00023295"/>
    </source>
</evidence>
<evidence type="ECO:0000256" key="6">
    <source>
        <dbReference type="ARBA" id="ARBA00017303"/>
    </source>
</evidence>
<proteinExistence type="inferred from homology"/>
<keyword evidence="9" id="KW-0378">Hydrolase</keyword>
<comment type="similarity">
    <text evidence="4 14">Belongs to the glycosyl hydrolase 13 family.</text>
</comment>
<evidence type="ECO:0000256" key="4">
    <source>
        <dbReference type="ARBA" id="ARBA00008061"/>
    </source>
</evidence>
<dbReference type="Gene3D" id="2.60.40.4270">
    <property type="entry name" value="Listeria-Bacteroides repeat domain"/>
    <property type="match status" value="6"/>
</dbReference>
<comment type="subcellular location">
    <subcellularLocation>
        <location evidence="3">Cell envelope</location>
    </subcellularLocation>
</comment>
<evidence type="ECO:0000256" key="9">
    <source>
        <dbReference type="ARBA" id="ARBA00022801"/>
    </source>
</evidence>
<dbReference type="EC" id="3.2.1.1" evidence="5"/>
<accession>A0A6L4WYB9</accession>
<dbReference type="InterPro" id="IPR006048">
    <property type="entry name" value="A-amylase/branching_C"/>
</dbReference>
<dbReference type="GO" id="GO:0004556">
    <property type="term" value="F:alpha-amylase activity"/>
    <property type="evidence" value="ECO:0007669"/>
    <property type="project" value="UniProtKB-EC"/>
</dbReference>
<evidence type="ECO:0000259" key="17">
    <source>
        <dbReference type="SMART" id="SM00632"/>
    </source>
</evidence>
<dbReference type="CDD" id="cd11317">
    <property type="entry name" value="AmyAc_bac_euk_AmyA"/>
    <property type="match status" value="1"/>
</dbReference>
<evidence type="ECO:0000256" key="15">
    <source>
        <dbReference type="SAM" id="MobiDB-lite"/>
    </source>
</evidence>
<dbReference type="InterPro" id="IPR013783">
    <property type="entry name" value="Ig-like_fold"/>
</dbReference>
<comment type="caution">
    <text evidence="19">The sequence shown here is derived from an EMBL/GenBank/DDBJ whole genome shotgun (WGS) entry which is preliminary data.</text>
</comment>
<name>A0A6L4WYB9_9BIFI</name>
<dbReference type="Pfam" id="PF00128">
    <property type="entry name" value="Alpha-amylase"/>
    <property type="match status" value="1"/>
</dbReference>
<comment type="cofactor">
    <cofactor evidence="2">
        <name>Ca(2+)</name>
        <dbReference type="ChEBI" id="CHEBI:29108"/>
    </cofactor>
</comment>
<evidence type="ECO:0000256" key="1">
    <source>
        <dbReference type="ARBA" id="ARBA00000548"/>
    </source>
</evidence>
<dbReference type="PANTHER" id="PTHR43447">
    <property type="entry name" value="ALPHA-AMYLASE"/>
    <property type="match status" value="1"/>
</dbReference>
<evidence type="ECO:0000256" key="7">
    <source>
        <dbReference type="ARBA" id="ARBA00022723"/>
    </source>
</evidence>
<keyword evidence="12" id="KW-0326">Glycosidase</keyword>
<organism evidence="19 22">
    <name type="scientific">Bifidobacterium ramosum</name>
    <dbReference type="NCBI Taxonomy" id="1798158"/>
    <lineage>
        <taxon>Bacteria</taxon>
        <taxon>Bacillati</taxon>
        <taxon>Actinomycetota</taxon>
        <taxon>Actinomycetes</taxon>
        <taxon>Bifidobacteriales</taxon>
        <taxon>Bifidobacteriaceae</taxon>
        <taxon>Bifidobacterium</taxon>
    </lineage>
</organism>
<dbReference type="InterPro" id="IPR042229">
    <property type="entry name" value="Listeria/Bacterioides_rpt_sf"/>
</dbReference>
<dbReference type="Proteomes" id="UP000482084">
    <property type="component" value="Unassembled WGS sequence"/>
</dbReference>
<evidence type="ECO:0000256" key="16">
    <source>
        <dbReference type="SAM" id="SignalP"/>
    </source>
</evidence>
<dbReference type="InterPro" id="IPR006047">
    <property type="entry name" value="GH13_cat_dom"/>
</dbReference>
<dbReference type="GO" id="GO:0030313">
    <property type="term" value="C:cell envelope"/>
    <property type="evidence" value="ECO:0007669"/>
    <property type="project" value="UniProtKB-SubCell"/>
</dbReference>
<dbReference type="Pfam" id="PF09479">
    <property type="entry name" value="Flg_new"/>
    <property type="match status" value="5"/>
</dbReference>
<dbReference type="Gene3D" id="2.60.40.1110">
    <property type="match status" value="1"/>
</dbReference>
<dbReference type="InterPro" id="IPR013378">
    <property type="entry name" value="InlB-like_B-rpt"/>
</dbReference>
<dbReference type="RefSeq" id="WP_152358676.1">
    <property type="nucleotide sequence ID" value="NZ_WBSM01000009.1"/>
</dbReference>
<reference evidence="20 21" key="1">
    <citation type="submission" date="2019-10" db="EMBL/GenBank/DDBJ databases">
        <title>Bifidobacterium from non-human primates.</title>
        <authorList>
            <person name="Modesto M."/>
        </authorList>
    </citation>
    <scope>NUCLEOTIDE SEQUENCE [LARGE SCALE GENOMIC DNA]</scope>
    <source>
        <strain evidence="20 21">TREM</strain>
    </source>
</reference>
<keyword evidence="10" id="KW-0106">Calcium</keyword>
<dbReference type="InterPro" id="IPR013780">
    <property type="entry name" value="Glyco_hydro_b"/>
</dbReference>
<dbReference type="Gene3D" id="3.20.20.80">
    <property type="entry name" value="Glycosidases"/>
    <property type="match status" value="1"/>
</dbReference>